<proteinExistence type="predicted"/>
<evidence type="ECO:0000313" key="3">
    <source>
        <dbReference type="Proteomes" id="UP000276215"/>
    </source>
</evidence>
<accession>A0A3N4IVT5</accession>
<organism evidence="2 3">
    <name type="scientific">Choiromyces venosus 120613-1</name>
    <dbReference type="NCBI Taxonomy" id="1336337"/>
    <lineage>
        <taxon>Eukaryota</taxon>
        <taxon>Fungi</taxon>
        <taxon>Dikarya</taxon>
        <taxon>Ascomycota</taxon>
        <taxon>Pezizomycotina</taxon>
        <taxon>Pezizomycetes</taxon>
        <taxon>Pezizales</taxon>
        <taxon>Tuberaceae</taxon>
        <taxon>Choiromyces</taxon>
    </lineage>
</organism>
<keyword evidence="1" id="KW-0472">Membrane</keyword>
<keyword evidence="1" id="KW-1133">Transmembrane helix</keyword>
<protein>
    <submittedName>
        <fullName evidence="2">Uncharacterized protein</fullName>
    </submittedName>
</protein>
<dbReference type="EMBL" id="ML120548">
    <property type="protein sequence ID" value="RPA89976.1"/>
    <property type="molecule type" value="Genomic_DNA"/>
</dbReference>
<feature type="transmembrane region" description="Helical" evidence="1">
    <location>
        <begin position="30"/>
        <end position="50"/>
    </location>
</feature>
<name>A0A3N4IVT5_9PEZI</name>
<sequence length="78" mass="8976">MILQLPPPLSSAAANTKSPSYYLHLNLQSFFYHFLHTYLCIAGGILFHVYRYRIAFMVEIGLSDSPGRVEMKVKLIWV</sequence>
<dbReference type="AlphaFoldDB" id="A0A3N4IVT5"/>
<evidence type="ECO:0000313" key="2">
    <source>
        <dbReference type="EMBL" id="RPA89976.1"/>
    </source>
</evidence>
<keyword evidence="1" id="KW-0812">Transmembrane</keyword>
<dbReference type="Proteomes" id="UP000276215">
    <property type="component" value="Unassembled WGS sequence"/>
</dbReference>
<reference evidence="2 3" key="1">
    <citation type="journal article" date="2018" name="Nat. Ecol. Evol.">
        <title>Pezizomycetes genomes reveal the molecular basis of ectomycorrhizal truffle lifestyle.</title>
        <authorList>
            <person name="Murat C."/>
            <person name="Payen T."/>
            <person name="Noel B."/>
            <person name="Kuo A."/>
            <person name="Morin E."/>
            <person name="Chen J."/>
            <person name="Kohler A."/>
            <person name="Krizsan K."/>
            <person name="Balestrini R."/>
            <person name="Da Silva C."/>
            <person name="Montanini B."/>
            <person name="Hainaut M."/>
            <person name="Levati E."/>
            <person name="Barry K.W."/>
            <person name="Belfiori B."/>
            <person name="Cichocki N."/>
            <person name="Clum A."/>
            <person name="Dockter R.B."/>
            <person name="Fauchery L."/>
            <person name="Guy J."/>
            <person name="Iotti M."/>
            <person name="Le Tacon F."/>
            <person name="Lindquist E.A."/>
            <person name="Lipzen A."/>
            <person name="Malagnac F."/>
            <person name="Mello A."/>
            <person name="Molinier V."/>
            <person name="Miyauchi S."/>
            <person name="Poulain J."/>
            <person name="Riccioni C."/>
            <person name="Rubini A."/>
            <person name="Sitrit Y."/>
            <person name="Splivallo R."/>
            <person name="Traeger S."/>
            <person name="Wang M."/>
            <person name="Zifcakova L."/>
            <person name="Wipf D."/>
            <person name="Zambonelli A."/>
            <person name="Paolocci F."/>
            <person name="Nowrousian M."/>
            <person name="Ottonello S."/>
            <person name="Baldrian P."/>
            <person name="Spatafora J.W."/>
            <person name="Henrissat B."/>
            <person name="Nagy L.G."/>
            <person name="Aury J.M."/>
            <person name="Wincker P."/>
            <person name="Grigoriev I.V."/>
            <person name="Bonfante P."/>
            <person name="Martin F.M."/>
        </authorList>
    </citation>
    <scope>NUCLEOTIDE SEQUENCE [LARGE SCALE GENOMIC DNA]</scope>
    <source>
        <strain evidence="2 3">120613-1</strain>
    </source>
</reference>
<keyword evidence="3" id="KW-1185">Reference proteome</keyword>
<gene>
    <name evidence="2" type="ORF">L873DRAFT_1821958</name>
</gene>
<evidence type="ECO:0000256" key="1">
    <source>
        <dbReference type="SAM" id="Phobius"/>
    </source>
</evidence>